<dbReference type="EMBL" id="QUQM01000006">
    <property type="protein sequence ID" value="KAA8644034.1"/>
    <property type="molecule type" value="Genomic_DNA"/>
</dbReference>
<feature type="compositionally biased region" description="Polar residues" evidence="1">
    <location>
        <begin position="54"/>
        <end position="75"/>
    </location>
</feature>
<dbReference type="AlphaFoldDB" id="A0A5M9MFF9"/>
<feature type="compositionally biased region" description="Basic and acidic residues" evidence="1">
    <location>
        <begin position="84"/>
        <end position="94"/>
    </location>
</feature>
<gene>
    <name evidence="2" type="ORF">ATNIH1004_008230</name>
</gene>
<evidence type="ECO:0000256" key="1">
    <source>
        <dbReference type="SAM" id="MobiDB-lite"/>
    </source>
</evidence>
<protein>
    <submittedName>
        <fullName evidence="2">Uncharacterized protein</fullName>
    </submittedName>
</protein>
<dbReference type="VEuPathDB" id="FungiDB:EYZ11_005115"/>
<dbReference type="OrthoDB" id="5407458at2759"/>
<evidence type="ECO:0000313" key="2">
    <source>
        <dbReference type="EMBL" id="KAA8644034.1"/>
    </source>
</evidence>
<dbReference type="GeneID" id="54330932"/>
<sequence length="212" mass="23547">MSGKVPHAAFCEEYDEDAHVILPETRRVANVAAKRSKTDLISSAEPLVDVASDSGYSSRTAATVNSTQSGPSGQKSPIPLKLDTAPKRVDLDRVRSHRKERTKERTARPARDDKMQVGTYPSASHHQHPSMQRSPSRSRRRESAHLRHYPGTCWECDQGLYHATNPVEVRQMEYPYYMSQPSTPSVHDFPPAITPSSTIPPVDLSGCPCRVS</sequence>
<evidence type="ECO:0000313" key="3">
    <source>
        <dbReference type="Proteomes" id="UP000324241"/>
    </source>
</evidence>
<reference evidence="2 3" key="1">
    <citation type="submission" date="2019-08" db="EMBL/GenBank/DDBJ databases">
        <title>The genome sequence of a newly discovered highly antifungal drug resistant Aspergillus species, Aspergillus tanneri NIH 1004.</title>
        <authorList>
            <person name="Mounaud S."/>
            <person name="Singh I."/>
            <person name="Joardar V."/>
            <person name="Pakala S."/>
            <person name="Pakala S."/>
            <person name="Venepally P."/>
            <person name="Chung J.K."/>
            <person name="Losada L."/>
            <person name="Nierman W.C."/>
        </authorList>
    </citation>
    <scope>NUCLEOTIDE SEQUENCE [LARGE SCALE GENOMIC DNA]</scope>
    <source>
        <strain evidence="2 3">NIH1004</strain>
    </source>
</reference>
<dbReference type="Proteomes" id="UP000324241">
    <property type="component" value="Unassembled WGS sequence"/>
</dbReference>
<proteinExistence type="predicted"/>
<accession>A0A5M9MFF9</accession>
<name>A0A5M9MFF9_9EURO</name>
<comment type="caution">
    <text evidence="2">The sequence shown here is derived from an EMBL/GenBank/DDBJ whole genome shotgun (WGS) entry which is preliminary data.</text>
</comment>
<dbReference type="RefSeq" id="XP_033423395.1">
    <property type="nucleotide sequence ID" value="XM_033572843.1"/>
</dbReference>
<organism evidence="2 3">
    <name type="scientific">Aspergillus tanneri</name>
    <dbReference type="NCBI Taxonomy" id="1220188"/>
    <lineage>
        <taxon>Eukaryota</taxon>
        <taxon>Fungi</taxon>
        <taxon>Dikarya</taxon>
        <taxon>Ascomycota</taxon>
        <taxon>Pezizomycotina</taxon>
        <taxon>Eurotiomycetes</taxon>
        <taxon>Eurotiomycetidae</taxon>
        <taxon>Eurotiales</taxon>
        <taxon>Aspergillaceae</taxon>
        <taxon>Aspergillus</taxon>
        <taxon>Aspergillus subgen. Circumdati</taxon>
    </lineage>
</organism>
<feature type="compositionally biased region" description="Basic and acidic residues" evidence="1">
    <location>
        <begin position="101"/>
        <end position="115"/>
    </location>
</feature>
<feature type="region of interest" description="Disordered" evidence="1">
    <location>
        <begin position="34"/>
        <end position="144"/>
    </location>
</feature>